<feature type="compositionally biased region" description="Low complexity" evidence="2">
    <location>
        <begin position="316"/>
        <end position="327"/>
    </location>
</feature>
<feature type="domain" description="RING-type" evidence="3">
    <location>
        <begin position="380"/>
        <end position="419"/>
    </location>
</feature>
<evidence type="ECO:0000313" key="4">
    <source>
        <dbReference type="EMBL" id="OLY83140.1"/>
    </source>
</evidence>
<organism evidence="4 5">
    <name type="scientific">Smittium mucronatum</name>
    <dbReference type="NCBI Taxonomy" id="133383"/>
    <lineage>
        <taxon>Eukaryota</taxon>
        <taxon>Fungi</taxon>
        <taxon>Fungi incertae sedis</taxon>
        <taxon>Zoopagomycota</taxon>
        <taxon>Kickxellomycotina</taxon>
        <taxon>Harpellomycetes</taxon>
        <taxon>Harpellales</taxon>
        <taxon>Legeriomycetaceae</taxon>
        <taxon>Smittium</taxon>
    </lineage>
</organism>
<dbReference type="Pfam" id="PF15926">
    <property type="entry name" value="RNF220"/>
    <property type="match status" value="1"/>
</dbReference>
<dbReference type="Pfam" id="PF13923">
    <property type="entry name" value="zf-C3HC4_2"/>
    <property type="match status" value="1"/>
</dbReference>
<keyword evidence="1" id="KW-0863">Zinc-finger</keyword>
<feature type="region of interest" description="Disordered" evidence="2">
    <location>
        <begin position="88"/>
        <end position="130"/>
    </location>
</feature>
<name>A0A1R0H1Y3_9FUNG</name>
<dbReference type="InterPro" id="IPR001841">
    <property type="entry name" value="Znf_RING"/>
</dbReference>
<feature type="compositionally biased region" description="Basic residues" evidence="2">
    <location>
        <begin position="116"/>
        <end position="126"/>
    </location>
</feature>
<evidence type="ECO:0000256" key="1">
    <source>
        <dbReference type="PROSITE-ProRule" id="PRU00175"/>
    </source>
</evidence>
<dbReference type="PROSITE" id="PS50089">
    <property type="entry name" value="ZF_RING_2"/>
    <property type="match status" value="1"/>
</dbReference>
<evidence type="ECO:0000259" key="3">
    <source>
        <dbReference type="PROSITE" id="PS50089"/>
    </source>
</evidence>
<keyword evidence="5" id="KW-1185">Reference proteome</keyword>
<dbReference type="Gene3D" id="3.30.40.10">
    <property type="entry name" value="Zinc/RING finger domain, C3HC4 (zinc finger)"/>
    <property type="match status" value="1"/>
</dbReference>
<comment type="caution">
    <text evidence="4">The sequence shown here is derived from an EMBL/GenBank/DDBJ whole genome shotgun (WGS) entry which is preliminary data.</text>
</comment>
<feature type="region of interest" description="Disordered" evidence="2">
    <location>
        <begin position="313"/>
        <end position="339"/>
    </location>
</feature>
<protein>
    <submittedName>
        <fullName evidence="4">E3 ubiquitin-protein ligase</fullName>
    </submittedName>
</protein>
<dbReference type="Proteomes" id="UP000187455">
    <property type="component" value="Unassembled WGS sequence"/>
</dbReference>
<accession>A0A1R0H1Y3</accession>
<reference evidence="4 5" key="1">
    <citation type="journal article" date="2016" name="Mol. Biol. Evol.">
        <title>Genome-Wide Survey of Gut Fungi (Harpellales) Reveals the First Horizontally Transferred Ubiquitin Gene from a Mosquito Host.</title>
        <authorList>
            <person name="Wang Y."/>
            <person name="White M.M."/>
            <person name="Kvist S."/>
            <person name="Moncalvo J.M."/>
        </authorList>
    </citation>
    <scope>NUCLEOTIDE SEQUENCE [LARGE SCALE GENOMIC DNA]</scope>
    <source>
        <strain evidence="4 5">ALG-7-W6</strain>
    </source>
</reference>
<gene>
    <name evidence="4" type="ORF">AYI68_g2729</name>
</gene>
<dbReference type="GO" id="GO:0008270">
    <property type="term" value="F:zinc ion binding"/>
    <property type="evidence" value="ECO:0007669"/>
    <property type="project" value="UniProtKB-KW"/>
</dbReference>
<dbReference type="InterPro" id="IPR013083">
    <property type="entry name" value="Znf_RING/FYVE/PHD"/>
</dbReference>
<evidence type="ECO:0000256" key="2">
    <source>
        <dbReference type="SAM" id="MobiDB-lite"/>
    </source>
</evidence>
<evidence type="ECO:0000313" key="5">
    <source>
        <dbReference type="Proteomes" id="UP000187455"/>
    </source>
</evidence>
<dbReference type="GO" id="GO:0061630">
    <property type="term" value="F:ubiquitin protein ligase activity"/>
    <property type="evidence" value="ECO:0007669"/>
    <property type="project" value="TreeGrafter"/>
</dbReference>
<feature type="compositionally biased region" description="Polar residues" evidence="2">
    <location>
        <begin position="330"/>
        <end position="339"/>
    </location>
</feature>
<dbReference type="GO" id="GO:0016567">
    <property type="term" value="P:protein ubiquitination"/>
    <property type="evidence" value="ECO:0007669"/>
    <property type="project" value="TreeGrafter"/>
</dbReference>
<feature type="compositionally biased region" description="Basic residues" evidence="2">
    <location>
        <begin position="96"/>
        <end position="107"/>
    </location>
</feature>
<keyword evidence="1" id="KW-0862">Zinc</keyword>
<dbReference type="PANTHER" id="PTHR13459">
    <property type="entry name" value="E3 UBIQUITIN-PROTEIN LIGASE RNF220 ISOFORM X1"/>
    <property type="match status" value="1"/>
</dbReference>
<dbReference type="STRING" id="133383.A0A1R0H1Y3"/>
<dbReference type="AlphaFoldDB" id="A0A1R0H1Y3"/>
<sequence length="432" mass="48243">MENGCFSMYDDQLQDFYDKIDTPTRVSNHSIPNSQLPLNSPDPSPRIKSISIKTRSQTENQSSDSNLDVPLAALIRTKRKYSRNIKTVEINSTKTSNKKTQKTKQLKKNNQTPKSKPIRKSTRSRKPVLETLRDESDFELDPNIETNICFICNKVLNGLNLQEVNTHIDNCLASQALEQSSSTFPDSIGFPNVPDITCTPTNHHDTTFNSGFVEYEWAGQTRVRATALLEGSISSIFNSTSHSPTENSSNATLNSNHIFTPSINNRIQNQAGINDLEIDIEIDPDENNEEVYGESQYSQKDLDKALRSINNESKKALSSKPSNNSKSKPTDNGSKVPTPSALITNDRISSFSNSQLLIIIDSLKAQLADQTELISSSPKCLVCLSNFTTPLTSILCWHVHCESCWLKTLSVKKLCPQCKLITQPGDLRRIYI</sequence>
<dbReference type="EMBL" id="LSSL01001052">
    <property type="protein sequence ID" value="OLY83140.1"/>
    <property type="molecule type" value="Genomic_DNA"/>
</dbReference>
<dbReference type="SUPFAM" id="SSF57850">
    <property type="entry name" value="RING/U-box"/>
    <property type="match status" value="1"/>
</dbReference>
<dbReference type="InterPro" id="IPR031824">
    <property type="entry name" value="RNF220_mid"/>
</dbReference>
<dbReference type="OrthoDB" id="6270329at2759"/>
<feature type="region of interest" description="Disordered" evidence="2">
    <location>
        <begin position="24"/>
        <end position="48"/>
    </location>
</feature>
<proteinExistence type="predicted"/>
<keyword evidence="1" id="KW-0479">Metal-binding</keyword>
<dbReference type="InterPro" id="IPR052443">
    <property type="entry name" value="E3_ubiq-ligase_RNF220-like"/>
</dbReference>
<dbReference type="PANTHER" id="PTHR13459:SF1">
    <property type="entry name" value="E3 UBIQUITIN-PROTEIN LIGASE RNF220 ISOFORM X1"/>
    <property type="match status" value="1"/>
</dbReference>
<feature type="compositionally biased region" description="Polar residues" evidence="2">
    <location>
        <begin position="24"/>
        <end position="38"/>
    </location>
</feature>